<accession>A0A1L4D190</accession>
<dbReference type="InterPro" id="IPR013230">
    <property type="entry name" value="Peptidase_M15A_C"/>
</dbReference>
<keyword evidence="3" id="KW-1185">Reference proteome</keyword>
<sequence length="142" mass="16677">MHLSPHFTLLEFTKSEMAKKFNIENSPNEEQIENLKLICKNLLEPLREMLQEKIIILSGFRSFELNKKVGGVSNSQHLEGKAADIKVAGMNNFQLYEYIKDKFDFDQLILEYYNKNNLHAGWVHVSWNGVKNRKKFFQINDL</sequence>
<proteinExistence type="predicted"/>
<dbReference type="OrthoDB" id="7171572at2"/>
<dbReference type="EMBL" id="CP017834">
    <property type="protein sequence ID" value="APJ03950.1"/>
    <property type="molecule type" value="Genomic_DNA"/>
</dbReference>
<dbReference type="AlphaFoldDB" id="A0A1L4D190"/>
<protein>
    <recommendedName>
        <fullName evidence="1">Peptidase M15A C-terminal domain-containing protein</fullName>
    </recommendedName>
</protein>
<evidence type="ECO:0000259" key="1">
    <source>
        <dbReference type="Pfam" id="PF08291"/>
    </source>
</evidence>
<dbReference type="Gene3D" id="3.30.1380.10">
    <property type="match status" value="1"/>
</dbReference>
<dbReference type="Pfam" id="PF08291">
    <property type="entry name" value="Peptidase_M15_3"/>
    <property type="match status" value="1"/>
</dbReference>
<dbReference type="STRING" id="1915309.AXG55_08540"/>
<gene>
    <name evidence="2" type="ORF">AXG55_08540</name>
</gene>
<feature type="domain" description="Peptidase M15A C-terminal" evidence="1">
    <location>
        <begin position="6"/>
        <end position="113"/>
    </location>
</feature>
<dbReference type="KEGG" id="saqi:AXG55_08540"/>
<name>A0A1L4D190_9BACT</name>
<organism evidence="2 3">
    <name type="scientific">Silvanigrella aquatica</name>
    <dbReference type="NCBI Taxonomy" id="1915309"/>
    <lineage>
        <taxon>Bacteria</taxon>
        <taxon>Pseudomonadati</taxon>
        <taxon>Bdellovibrionota</taxon>
        <taxon>Oligoflexia</taxon>
        <taxon>Silvanigrellales</taxon>
        <taxon>Silvanigrellaceae</taxon>
        <taxon>Silvanigrella</taxon>
    </lineage>
</organism>
<dbReference type="InterPro" id="IPR009045">
    <property type="entry name" value="Zn_M74/Hedgehog-like"/>
</dbReference>
<dbReference type="SUPFAM" id="SSF55166">
    <property type="entry name" value="Hedgehog/DD-peptidase"/>
    <property type="match status" value="1"/>
</dbReference>
<evidence type="ECO:0000313" key="2">
    <source>
        <dbReference type="EMBL" id="APJ03950.1"/>
    </source>
</evidence>
<evidence type="ECO:0000313" key="3">
    <source>
        <dbReference type="Proteomes" id="UP000184731"/>
    </source>
</evidence>
<dbReference type="RefSeq" id="WP_148697695.1">
    <property type="nucleotide sequence ID" value="NZ_CP017834.1"/>
</dbReference>
<reference evidence="2 3" key="1">
    <citation type="submission" date="2016-10" db="EMBL/GenBank/DDBJ databases">
        <title>Silvanigrella aquatica sp. nov., isolated from a freshwater lake located in the Black Forest, Germany, description of Silvanigrellaceae fam. nov., Silvanigrellales ord. nov., reclassification of the order Bdellovibrionales in the class Oligoflexia, reclassification of the families Bacteriovoracaceae and Halobacteriovoraceae in the new order Bacteriovoracales ord. nov., and reclassification of the family Pseudobacteriovoracaceae in the order Oligoflexiales.</title>
        <authorList>
            <person name="Hahn M.W."/>
            <person name="Schmidt J."/>
            <person name="Koll U."/>
            <person name="Rohde M."/>
            <person name="Verbag S."/>
            <person name="Pitt A."/>
            <person name="Nakai R."/>
            <person name="Naganuma T."/>
            <person name="Lang E."/>
        </authorList>
    </citation>
    <scope>NUCLEOTIDE SEQUENCE [LARGE SCALE GENOMIC DNA]</scope>
    <source>
        <strain evidence="2 3">MWH-Nonnen-W8red</strain>
    </source>
</reference>
<dbReference type="Proteomes" id="UP000184731">
    <property type="component" value="Chromosome"/>
</dbReference>